<protein>
    <submittedName>
        <fullName evidence="1">Uncharacterized protein</fullName>
    </submittedName>
</protein>
<comment type="caution">
    <text evidence="1">The sequence shown here is derived from an EMBL/GenBank/DDBJ whole genome shotgun (WGS) entry which is preliminary data.</text>
</comment>
<feature type="non-terminal residue" evidence="1">
    <location>
        <position position="1"/>
    </location>
</feature>
<name>A0AAD2HZI7_9AGAR</name>
<accession>A0AAD2HZI7</accession>
<dbReference type="AlphaFoldDB" id="A0AAD2HZI7"/>
<evidence type="ECO:0000313" key="2">
    <source>
        <dbReference type="Proteomes" id="UP001295794"/>
    </source>
</evidence>
<evidence type="ECO:0000313" key="1">
    <source>
        <dbReference type="EMBL" id="CAK5285013.1"/>
    </source>
</evidence>
<sequence length="70" mass="7899">ETCRRKRGENRAWVPAHRADVGPAHEDPAHAILINIIHTRYRYCATCIQSGARHGQETLHIGEGHETSFV</sequence>
<dbReference type="EMBL" id="CAVNYO010000483">
    <property type="protein sequence ID" value="CAK5285013.1"/>
    <property type="molecule type" value="Genomic_DNA"/>
</dbReference>
<dbReference type="Proteomes" id="UP001295794">
    <property type="component" value="Unassembled WGS sequence"/>
</dbReference>
<keyword evidence="2" id="KW-1185">Reference proteome</keyword>
<reference evidence="1" key="1">
    <citation type="submission" date="2023-11" db="EMBL/GenBank/DDBJ databases">
        <authorList>
            <person name="De Vega J J."/>
            <person name="De Vega J J."/>
        </authorList>
    </citation>
    <scope>NUCLEOTIDE SEQUENCE</scope>
</reference>
<gene>
    <name evidence="1" type="ORF">MYCIT1_LOCUS38628</name>
</gene>
<proteinExistence type="predicted"/>
<organism evidence="1 2">
    <name type="scientific">Mycena citricolor</name>
    <dbReference type="NCBI Taxonomy" id="2018698"/>
    <lineage>
        <taxon>Eukaryota</taxon>
        <taxon>Fungi</taxon>
        <taxon>Dikarya</taxon>
        <taxon>Basidiomycota</taxon>
        <taxon>Agaricomycotina</taxon>
        <taxon>Agaricomycetes</taxon>
        <taxon>Agaricomycetidae</taxon>
        <taxon>Agaricales</taxon>
        <taxon>Marasmiineae</taxon>
        <taxon>Mycenaceae</taxon>
        <taxon>Mycena</taxon>
    </lineage>
</organism>